<evidence type="ECO:0000256" key="2">
    <source>
        <dbReference type="SAM" id="MobiDB-lite"/>
    </source>
</evidence>
<feature type="domain" description="RRM" evidence="3">
    <location>
        <begin position="14"/>
        <end position="94"/>
    </location>
</feature>
<dbReference type="InterPro" id="IPR000504">
    <property type="entry name" value="RRM_dom"/>
</dbReference>
<evidence type="ECO:0000313" key="5">
    <source>
        <dbReference type="Proteomes" id="UP000094385"/>
    </source>
</evidence>
<dbReference type="Proteomes" id="UP000094385">
    <property type="component" value="Unassembled WGS sequence"/>
</dbReference>
<evidence type="ECO:0000259" key="3">
    <source>
        <dbReference type="PROSITE" id="PS50102"/>
    </source>
</evidence>
<dbReference type="STRING" id="675824.A0A1E3Q5W1"/>
<dbReference type="EMBL" id="KV454294">
    <property type="protein sequence ID" value="ODQ72990.1"/>
    <property type="molecule type" value="Genomic_DNA"/>
</dbReference>
<proteinExistence type="predicted"/>
<dbReference type="PROSITE" id="PS50102">
    <property type="entry name" value="RRM"/>
    <property type="match status" value="1"/>
</dbReference>
<evidence type="ECO:0000256" key="1">
    <source>
        <dbReference type="PROSITE-ProRule" id="PRU00176"/>
    </source>
</evidence>
<dbReference type="AlphaFoldDB" id="A0A1E3Q5W1"/>
<keyword evidence="1" id="KW-0694">RNA-binding</keyword>
<sequence>MSSSAPLSDEARPVRLHISPLPQPLATDSSDLVSRLSLFGAPLSGFSIHKKPTLDTSFAFITLSLTKQQYNALRKSLNGVKFKGAVINIEEAKAADFPIRAEAMIQQNEDEKTFGNETQLYKRRAMALREQRLLQRRLYHVRKGHYQFGKCQRGRLRATERDIRQSPPTFRIKIGNKAKIVKCKKQKLWGKGRGGDVNDLVWKFVDDESGTRSEVAIGRWVNGKGDEIEIVKKERVNAGDFPTSKAEFEDELTGSTMEDAEIQIVPSNSVPLKEESEEERMQRLENEKNLRILQDMFGEDRQET</sequence>
<feature type="region of interest" description="Disordered" evidence="2">
    <location>
        <begin position="268"/>
        <end position="304"/>
    </location>
</feature>
<name>A0A1E3Q5W1_LIPST</name>
<organism evidence="4 5">
    <name type="scientific">Lipomyces starkeyi NRRL Y-11557</name>
    <dbReference type="NCBI Taxonomy" id="675824"/>
    <lineage>
        <taxon>Eukaryota</taxon>
        <taxon>Fungi</taxon>
        <taxon>Dikarya</taxon>
        <taxon>Ascomycota</taxon>
        <taxon>Saccharomycotina</taxon>
        <taxon>Lipomycetes</taxon>
        <taxon>Lipomycetales</taxon>
        <taxon>Lipomycetaceae</taxon>
        <taxon>Lipomyces</taxon>
    </lineage>
</organism>
<feature type="compositionally biased region" description="Basic and acidic residues" evidence="2">
    <location>
        <begin position="279"/>
        <end position="290"/>
    </location>
</feature>
<dbReference type="OrthoDB" id="21643at2759"/>
<keyword evidence="5" id="KW-1185">Reference proteome</keyword>
<reference evidence="4 5" key="1">
    <citation type="journal article" date="2016" name="Proc. Natl. Acad. Sci. U.S.A.">
        <title>Comparative genomics of biotechnologically important yeasts.</title>
        <authorList>
            <person name="Riley R."/>
            <person name="Haridas S."/>
            <person name="Wolfe K.H."/>
            <person name="Lopes M.R."/>
            <person name="Hittinger C.T."/>
            <person name="Goeker M."/>
            <person name="Salamov A.A."/>
            <person name="Wisecaver J.H."/>
            <person name="Long T.M."/>
            <person name="Calvey C.H."/>
            <person name="Aerts A.L."/>
            <person name="Barry K.W."/>
            <person name="Choi C."/>
            <person name="Clum A."/>
            <person name="Coughlan A.Y."/>
            <person name="Deshpande S."/>
            <person name="Douglass A.P."/>
            <person name="Hanson S.J."/>
            <person name="Klenk H.-P."/>
            <person name="LaButti K.M."/>
            <person name="Lapidus A."/>
            <person name="Lindquist E.A."/>
            <person name="Lipzen A.M."/>
            <person name="Meier-Kolthoff J.P."/>
            <person name="Ohm R.A."/>
            <person name="Otillar R.P."/>
            <person name="Pangilinan J.L."/>
            <person name="Peng Y."/>
            <person name="Rokas A."/>
            <person name="Rosa C.A."/>
            <person name="Scheuner C."/>
            <person name="Sibirny A.A."/>
            <person name="Slot J.C."/>
            <person name="Stielow J.B."/>
            <person name="Sun H."/>
            <person name="Kurtzman C.P."/>
            <person name="Blackwell M."/>
            <person name="Grigoriev I.V."/>
            <person name="Jeffries T.W."/>
        </authorList>
    </citation>
    <scope>NUCLEOTIDE SEQUENCE [LARGE SCALE GENOMIC DNA]</scope>
    <source>
        <strain evidence="4 5">NRRL Y-11557</strain>
    </source>
</reference>
<dbReference type="GO" id="GO:0003723">
    <property type="term" value="F:RNA binding"/>
    <property type="evidence" value="ECO:0007669"/>
    <property type="project" value="UniProtKB-UniRule"/>
</dbReference>
<dbReference type="InterPro" id="IPR035979">
    <property type="entry name" value="RBD_domain_sf"/>
</dbReference>
<dbReference type="SUPFAM" id="SSF54928">
    <property type="entry name" value="RNA-binding domain, RBD"/>
    <property type="match status" value="1"/>
</dbReference>
<protein>
    <recommendedName>
        <fullName evidence="3">RRM domain-containing protein</fullName>
    </recommendedName>
</protein>
<evidence type="ECO:0000313" key="4">
    <source>
        <dbReference type="EMBL" id="ODQ72990.1"/>
    </source>
</evidence>
<gene>
    <name evidence="4" type="ORF">LIPSTDRAFT_281305</name>
</gene>
<accession>A0A1E3Q5W1</accession>